<dbReference type="Gene3D" id="1.10.4020.10">
    <property type="entry name" value="DNA breaking-rejoining enzymes"/>
    <property type="match status" value="1"/>
</dbReference>
<dbReference type="SUPFAM" id="SSF53098">
    <property type="entry name" value="Ribonuclease H-like"/>
    <property type="match status" value="1"/>
</dbReference>
<evidence type="ECO:0000256" key="7">
    <source>
        <dbReference type="ARBA" id="ARBA00022801"/>
    </source>
</evidence>
<dbReference type="InterPro" id="IPR003309">
    <property type="entry name" value="SCAN_dom"/>
</dbReference>
<accession>A0ABD1JKZ2</accession>
<dbReference type="Pfam" id="PF17917">
    <property type="entry name" value="RT_RNaseH"/>
    <property type="match status" value="1"/>
</dbReference>
<dbReference type="FunFam" id="3.10.20.370:FF:000001">
    <property type="entry name" value="Retrovirus-related Pol polyprotein from transposon 17.6-like protein"/>
    <property type="match status" value="1"/>
</dbReference>
<comment type="similarity">
    <text evidence="1">Belongs to the beta type-B retroviral polymerase family. HERV class-II K(HML-2) pol subfamily.</text>
</comment>
<dbReference type="FunFam" id="3.30.70.270:FF:000020">
    <property type="entry name" value="Transposon Tf2-6 polyprotein-like Protein"/>
    <property type="match status" value="1"/>
</dbReference>
<evidence type="ECO:0000256" key="8">
    <source>
        <dbReference type="ARBA" id="ARBA00022918"/>
    </source>
</evidence>
<feature type="domain" description="Integrase catalytic" evidence="13">
    <location>
        <begin position="714"/>
        <end position="872"/>
    </location>
</feature>
<dbReference type="InterPro" id="IPR012337">
    <property type="entry name" value="RNaseH-like_sf"/>
</dbReference>
<dbReference type="SUPFAM" id="SSF47353">
    <property type="entry name" value="Retrovirus capsid dimerization domain-like"/>
    <property type="match status" value="1"/>
</dbReference>
<dbReference type="Pfam" id="PF02023">
    <property type="entry name" value="SCAN"/>
    <property type="match status" value="1"/>
</dbReference>
<evidence type="ECO:0000256" key="4">
    <source>
        <dbReference type="ARBA" id="ARBA00022695"/>
    </source>
</evidence>
<feature type="region of interest" description="Disordered" evidence="11">
    <location>
        <begin position="294"/>
        <end position="326"/>
    </location>
</feature>
<dbReference type="CDD" id="cd01647">
    <property type="entry name" value="RT_LTR"/>
    <property type="match status" value="1"/>
</dbReference>
<evidence type="ECO:0000256" key="6">
    <source>
        <dbReference type="ARBA" id="ARBA00022759"/>
    </source>
</evidence>
<dbReference type="PROSITE" id="PS50878">
    <property type="entry name" value="RT_POL"/>
    <property type="match status" value="1"/>
</dbReference>
<dbReference type="Pfam" id="PF00665">
    <property type="entry name" value="rve"/>
    <property type="match status" value="1"/>
</dbReference>
<dbReference type="InterPro" id="IPR041588">
    <property type="entry name" value="Integrase_H2C2"/>
</dbReference>
<dbReference type="Gene3D" id="3.10.10.10">
    <property type="entry name" value="HIV Type 1 Reverse Transcriptase, subunit A, domain 1"/>
    <property type="match status" value="1"/>
</dbReference>
<dbReference type="InterPro" id="IPR043128">
    <property type="entry name" value="Rev_trsase/Diguanyl_cyclase"/>
</dbReference>
<evidence type="ECO:0000256" key="2">
    <source>
        <dbReference type="ARBA" id="ARBA00012180"/>
    </source>
</evidence>
<evidence type="ECO:0000256" key="11">
    <source>
        <dbReference type="SAM" id="MobiDB-lite"/>
    </source>
</evidence>
<dbReference type="InterPro" id="IPR001584">
    <property type="entry name" value="Integrase_cat-core"/>
</dbReference>
<dbReference type="GO" id="GO:0004523">
    <property type="term" value="F:RNA-DNA hybrid ribonuclease activity"/>
    <property type="evidence" value="ECO:0007669"/>
    <property type="project" value="UniProtKB-EC"/>
</dbReference>
<keyword evidence="6" id="KW-0255">Endonuclease</keyword>
<evidence type="ECO:0000259" key="12">
    <source>
        <dbReference type="PROSITE" id="PS50878"/>
    </source>
</evidence>
<dbReference type="Gene3D" id="3.30.70.270">
    <property type="match status" value="2"/>
</dbReference>
<evidence type="ECO:0000256" key="5">
    <source>
        <dbReference type="ARBA" id="ARBA00022722"/>
    </source>
</evidence>
<name>A0ABD1JKZ2_9TELE</name>
<dbReference type="InterPro" id="IPR043502">
    <property type="entry name" value="DNA/RNA_pol_sf"/>
</dbReference>
<keyword evidence="8" id="KW-0695">RNA-directed DNA polymerase</keyword>
<dbReference type="Gene3D" id="3.30.420.10">
    <property type="entry name" value="Ribonuclease H-like superfamily/Ribonuclease H"/>
    <property type="match status" value="1"/>
</dbReference>
<dbReference type="GO" id="GO:0003964">
    <property type="term" value="F:RNA-directed DNA polymerase activity"/>
    <property type="evidence" value="ECO:0007669"/>
    <property type="project" value="UniProtKB-KW"/>
</dbReference>
<dbReference type="PANTHER" id="PTHR37984:SF5">
    <property type="entry name" value="PROTEIN NYNRIN-LIKE"/>
    <property type="match status" value="1"/>
</dbReference>
<keyword evidence="15" id="KW-1185">Reference proteome</keyword>
<dbReference type="EC" id="3.1.26.4" evidence="2"/>
<dbReference type="InterPro" id="IPR038269">
    <property type="entry name" value="SCAN_sf"/>
</dbReference>
<dbReference type="Gene3D" id="1.10.340.70">
    <property type="match status" value="1"/>
</dbReference>
<keyword evidence="10" id="KW-0175">Coiled coil</keyword>
<keyword evidence="7" id="KW-0378">Hydrolase</keyword>
<dbReference type="FunFam" id="1.10.340.70:FF:000001">
    <property type="entry name" value="Retrovirus-related Pol polyprotein from transposon gypsy-like Protein"/>
    <property type="match status" value="1"/>
</dbReference>
<evidence type="ECO:0000256" key="9">
    <source>
        <dbReference type="ARBA" id="ARBA00039658"/>
    </source>
</evidence>
<dbReference type="CDD" id="cd09274">
    <property type="entry name" value="RNase_HI_RT_Ty3"/>
    <property type="match status" value="1"/>
</dbReference>
<sequence length="1498" mass="168995">MAEFKPDVFMGEEVTRTRLVRLTKPQLVQLVDFMEFQRDEDTTKAKLIDCLALQLGLADDQTKALREEQKAARERELEEQRARQKEKEKELELQIVSAKLEKTMRENQDSQRQREHEGRFDVSRCLKIMPRFCSESPEMFFEAFERLATERAWPKAEWVTLVRRELTGKAQEAYIAMDFTDSGEYNAVKKAVLRAYERVPEAYRLEFRSLRIQSGQTYVDVARQQELAFDKWLRACDVNTFQDLKQLLLVEQFKASVPRDIELHLTQQQVTEARRAAEMADNYVLVHNEPWKTKSSAEGKRQVHEVKKEVDVPHQPKGNYNTRTGFNVKSSRPVSRFGEVVCHFCHKPGHIKSRCRQLLARRGRHDNAEQPVGCVMAKGPCLLANSDELLSETPVGVCAEVYKAFTSQATIAHSESEPEVSVTVLRDTGAAQSLLLSGLISLTDETSLNASVLLKGLGGEYGAVPLHKIFLRSNLVNGYVTVGVVPSLPIDGVGLLLGNDLAGDLVSVTPIVSSVPCESPEMVVLEEQCPDVFPACVVTRSQSKKGVEDKEVEREPVDLSDTFFATLSELPDCQQYTREALIAGQKSDTGLMLIRKTAVSSEESQVMAEGFYMRDDVLMRKWRPSDRPATEVWSVVEQIVLPRSFRSEVLRLAHEAPMAGHLGIRRTQAKILQHFYWPKLHRDVVSFCRSCHACQVVGKPNQKIPLAPLRPLPVTEEPFSRVLIDCVGPLPKTKKGHQYLLTIMDMTTRFPEAVPLRVIKAKPVLDALITFFSRFGLPKQIQSDRGTNFVSNVFQDVMCELGIQQITSSAYHPQSQGAIERYHQTLKRAIKTYALQHPGDWDVALPFMLFALRDSVNESTGFTPFELVFGHEVRGPLKLIKERLIKQPFEGGVLQYVALFRDRLSSACQVARDNLKGAQERMKVQYDKKAVERTFKPGDRVLVLMPMRGNSLSTRFCGPYVVKQRVGDRNYIIDTPDRRAQTRLCHINLLKAYVGREPATVLVSCVSVSDQPDVDGTECVEPVSMHVSNSDALHSLSTSLSYLSESQQADIRALVEEFPDLFRDRPGRTNLAIHDVDTGDALPIKQQPYRVGPTKLKKVQEEVDCMLQLGIVQPSYSEWSSPVVLVPKPDGSVRFCIDYRKVNQVTRTDAFPIPRLEDCIDRIGRAQYVSKLDLLKGYWQVPLTPRAQLVSAFVTPGGLYQCQVLPFGMKNAPATFQRAMNTVIAGLGNVVTYIDDLVCFSDSWSQHMSHLRQLFQRLRHAQLVVNLPKCELGRGQVTYLGHQVGQGLVFPRQAKIQAILNLPVPRTRRELMRVLGMCGFYRRFVKNFAAITEPLTSLLRKDIKFKWSSSCQAAFEQLKAILSCEPVLRAPKFDIPFKLAVDACDVGIGAVLLQSDEQGLDRPVAYFSKKLNQHQRAYSTIEKEALALVLAVRHFEIYVSSGGEVLVLTDHNPLTFIAKFKSSNARVFRWSLVLQPYNLVVQHVAGKDNVIADTLSRA</sequence>
<feature type="coiled-coil region" evidence="10">
    <location>
        <begin position="65"/>
        <end position="113"/>
    </location>
</feature>
<dbReference type="InterPro" id="IPR000477">
    <property type="entry name" value="RT_dom"/>
</dbReference>
<keyword evidence="5" id="KW-0540">Nuclease</keyword>
<dbReference type="InterPro" id="IPR054465">
    <property type="entry name" value="Integrase_p58-like_C"/>
</dbReference>
<dbReference type="FunFam" id="3.30.420.10:FF:000032">
    <property type="entry name" value="Retrovirus-related Pol polyprotein from transposon 297-like Protein"/>
    <property type="match status" value="1"/>
</dbReference>
<comment type="caution">
    <text evidence="14">The sequence shown here is derived from an EMBL/GenBank/DDBJ whole genome shotgun (WGS) entry which is preliminary data.</text>
</comment>
<evidence type="ECO:0000256" key="10">
    <source>
        <dbReference type="SAM" id="Coils"/>
    </source>
</evidence>
<dbReference type="PANTHER" id="PTHR37984">
    <property type="entry name" value="PROTEIN CBG26694"/>
    <property type="match status" value="1"/>
</dbReference>
<evidence type="ECO:0000259" key="13">
    <source>
        <dbReference type="PROSITE" id="PS50994"/>
    </source>
</evidence>
<dbReference type="Pfam" id="PF17921">
    <property type="entry name" value="Integrase_H2C2"/>
    <property type="match status" value="1"/>
</dbReference>
<reference evidence="14 15" key="1">
    <citation type="submission" date="2024-09" db="EMBL/GenBank/DDBJ databases">
        <title>A chromosome-level genome assembly of Gray's grenadier anchovy, Coilia grayii.</title>
        <authorList>
            <person name="Fu Z."/>
        </authorList>
    </citation>
    <scope>NUCLEOTIDE SEQUENCE [LARGE SCALE GENOMIC DNA]</scope>
    <source>
        <strain evidence="14">G4</strain>
        <tissue evidence="14">Muscle</tissue>
    </source>
</reference>
<gene>
    <name evidence="14" type="ORF">ACEWY4_018104</name>
</gene>
<protein>
    <recommendedName>
        <fullName evidence="9">Gypsy retrotransposon integrase-like protein 1</fullName>
        <ecNumber evidence="2">3.1.26.4</ecNumber>
    </recommendedName>
</protein>
<proteinExistence type="inferred from homology"/>
<dbReference type="InterPro" id="IPR036397">
    <property type="entry name" value="RNaseH_sf"/>
</dbReference>
<evidence type="ECO:0000313" key="14">
    <source>
        <dbReference type="EMBL" id="KAL2087045.1"/>
    </source>
</evidence>
<keyword evidence="4" id="KW-0548">Nucleotidyltransferase</keyword>
<evidence type="ECO:0000256" key="3">
    <source>
        <dbReference type="ARBA" id="ARBA00022679"/>
    </source>
</evidence>
<dbReference type="PROSITE" id="PS50994">
    <property type="entry name" value="INTEGRASE"/>
    <property type="match status" value="1"/>
</dbReference>
<evidence type="ECO:0000256" key="1">
    <source>
        <dbReference type="ARBA" id="ARBA00010879"/>
    </source>
</evidence>
<dbReference type="Pfam" id="PF00078">
    <property type="entry name" value="RVT_1"/>
    <property type="match status" value="1"/>
</dbReference>
<dbReference type="InterPro" id="IPR050951">
    <property type="entry name" value="Retrovirus_Pol_polyprotein"/>
</dbReference>
<organism evidence="14 15">
    <name type="scientific">Coilia grayii</name>
    <name type="common">Gray's grenadier anchovy</name>
    <dbReference type="NCBI Taxonomy" id="363190"/>
    <lineage>
        <taxon>Eukaryota</taxon>
        <taxon>Metazoa</taxon>
        <taxon>Chordata</taxon>
        <taxon>Craniata</taxon>
        <taxon>Vertebrata</taxon>
        <taxon>Euteleostomi</taxon>
        <taxon>Actinopterygii</taxon>
        <taxon>Neopterygii</taxon>
        <taxon>Teleostei</taxon>
        <taxon>Clupei</taxon>
        <taxon>Clupeiformes</taxon>
        <taxon>Clupeoidei</taxon>
        <taxon>Engraulidae</taxon>
        <taxon>Coilinae</taxon>
        <taxon>Coilia</taxon>
    </lineage>
</organism>
<dbReference type="Proteomes" id="UP001591681">
    <property type="component" value="Unassembled WGS sequence"/>
</dbReference>
<evidence type="ECO:0000313" key="15">
    <source>
        <dbReference type="Proteomes" id="UP001591681"/>
    </source>
</evidence>
<keyword evidence="3" id="KW-0808">Transferase</keyword>
<dbReference type="SUPFAM" id="SSF56672">
    <property type="entry name" value="DNA/RNA polymerases"/>
    <property type="match status" value="1"/>
</dbReference>
<dbReference type="EMBL" id="JBHFQA010000015">
    <property type="protein sequence ID" value="KAL2087045.1"/>
    <property type="molecule type" value="Genomic_DNA"/>
</dbReference>
<feature type="compositionally biased region" description="Basic and acidic residues" evidence="11">
    <location>
        <begin position="294"/>
        <end position="314"/>
    </location>
</feature>
<feature type="domain" description="Reverse transcriptase" evidence="12">
    <location>
        <begin position="1107"/>
        <end position="1284"/>
    </location>
</feature>
<dbReference type="InterPro" id="IPR041373">
    <property type="entry name" value="RT_RNaseH"/>
</dbReference>
<dbReference type="Pfam" id="PF22938">
    <property type="entry name" value="Integrase_p58_C"/>
    <property type="match status" value="1"/>
</dbReference>